<gene>
    <name evidence="1" type="ORF">Poly21_29860</name>
</gene>
<dbReference type="EMBL" id="SJPU01000002">
    <property type="protein sequence ID" value="TWU15784.1"/>
    <property type="molecule type" value="Genomic_DNA"/>
</dbReference>
<protein>
    <submittedName>
        <fullName evidence="1">Uncharacterized protein</fullName>
    </submittedName>
</protein>
<organism evidence="1 2">
    <name type="scientific">Allorhodopirellula heiligendammensis</name>
    <dbReference type="NCBI Taxonomy" id="2714739"/>
    <lineage>
        <taxon>Bacteria</taxon>
        <taxon>Pseudomonadati</taxon>
        <taxon>Planctomycetota</taxon>
        <taxon>Planctomycetia</taxon>
        <taxon>Pirellulales</taxon>
        <taxon>Pirellulaceae</taxon>
        <taxon>Allorhodopirellula</taxon>
    </lineage>
</organism>
<evidence type="ECO:0000313" key="2">
    <source>
        <dbReference type="Proteomes" id="UP000319908"/>
    </source>
</evidence>
<dbReference type="AlphaFoldDB" id="A0A5C6BY69"/>
<comment type="caution">
    <text evidence="1">The sequence shown here is derived from an EMBL/GenBank/DDBJ whole genome shotgun (WGS) entry which is preliminary data.</text>
</comment>
<dbReference type="Proteomes" id="UP000319908">
    <property type="component" value="Unassembled WGS sequence"/>
</dbReference>
<accession>A0A5C6BY69</accession>
<keyword evidence="2" id="KW-1185">Reference proteome</keyword>
<name>A0A5C6BY69_9BACT</name>
<reference evidence="1 2" key="1">
    <citation type="journal article" date="2020" name="Antonie Van Leeuwenhoek">
        <title>Rhodopirellula heiligendammensis sp. nov., Rhodopirellula pilleata sp. nov., and Rhodopirellula solitaria sp. nov. isolated from natural or artificial marine surfaces in Northern Germany and California, USA, and emended description of the genus Rhodopirellula.</title>
        <authorList>
            <person name="Kallscheuer N."/>
            <person name="Wiegand S."/>
            <person name="Jogler M."/>
            <person name="Boedeker C."/>
            <person name="Peeters S.H."/>
            <person name="Rast P."/>
            <person name="Heuer A."/>
            <person name="Jetten M.S.M."/>
            <person name="Rohde M."/>
            <person name="Jogler C."/>
        </authorList>
    </citation>
    <scope>NUCLEOTIDE SEQUENCE [LARGE SCALE GENOMIC DNA]</scope>
    <source>
        <strain evidence="1 2">Poly21</strain>
    </source>
</reference>
<dbReference type="OrthoDB" id="263048at2"/>
<sequence length="94" mass="10543">MGVPALTRTEVRSNDRFVLAKERLLAKVFVGTYHGVCLFRPDHSIEAPKARRLTAGTKIENLDPRILLSDSVNHSPYGISVPIRQIVFNAVMRD</sequence>
<dbReference type="RefSeq" id="WP_146407577.1">
    <property type="nucleotide sequence ID" value="NZ_SJPU01000002.1"/>
</dbReference>
<proteinExistence type="predicted"/>
<evidence type="ECO:0000313" key="1">
    <source>
        <dbReference type="EMBL" id="TWU15784.1"/>
    </source>
</evidence>